<evidence type="ECO:0000256" key="1">
    <source>
        <dbReference type="SAM" id="MobiDB-lite"/>
    </source>
</evidence>
<dbReference type="Gene3D" id="1.20.5.1230">
    <property type="entry name" value="Apolipoprotein A-I"/>
    <property type="match status" value="1"/>
</dbReference>
<evidence type="ECO:0000313" key="2">
    <source>
        <dbReference type="EMBL" id="GGB98621.1"/>
    </source>
</evidence>
<feature type="compositionally biased region" description="Basic and acidic residues" evidence="1">
    <location>
        <begin position="49"/>
        <end position="76"/>
    </location>
</feature>
<dbReference type="EMBL" id="BMHK01000008">
    <property type="protein sequence ID" value="GGB98621.1"/>
    <property type="molecule type" value="Genomic_DNA"/>
</dbReference>
<feature type="region of interest" description="Disordered" evidence="1">
    <location>
        <begin position="44"/>
        <end position="76"/>
    </location>
</feature>
<protein>
    <recommendedName>
        <fullName evidence="4">DUF883 domain-containing protein</fullName>
    </recommendedName>
</protein>
<feature type="region of interest" description="Disordered" evidence="1">
    <location>
        <begin position="1"/>
        <end position="31"/>
    </location>
</feature>
<evidence type="ECO:0008006" key="4">
    <source>
        <dbReference type="Google" id="ProtNLM"/>
    </source>
</evidence>
<reference evidence="2" key="1">
    <citation type="journal article" date="2014" name="Int. J. Syst. Evol. Microbiol.">
        <title>Complete genome sequence of Corynebacterium casei LMG S-19264T (=DSM 44701T), isolated from a smear-ripened cheese.</title>
        <authorList>
            <consortium name="US DOE Joint Genome Institute (JGI-PGF)"/>
            <person name="Walter F."/>
            <person name="Albersmeier A."/>
            <person name="Kalinowski J."/>
            <person name="Ruckert C."/>
        </authorList>
    </citation>
    <scope>NUCLEOTIDE SEQUENCE</scope>
    <source>
        <strain evidence="2">CGMCC 1.15095</strain>
    </source>
</reference>
<dbReference type="Proteomes" id="UP000608154">
    <property type="component" value="Unassembled WGS sequence"/>
</dbReference>
<dbReference type="SUPFAM" id="SSF58113">
    <property type="entry name" value="Apolipoprotein A-I"/>
    <property type="match status" value="1"/>
</dbReference>
<comment type="caution">
    <text evidence="2">The sequence shown here is derived from an EMBL/GenBank/DDBJ whole genome shotgun (WGS) entry which is preliminary data.</text>
</comment>
<feature type="compositionally biased region" description="Basic and acidic residues" evidence="1">
    <location>
        <begin position="13"/>
        <end position="27"/>
    </location>
</feature>
<reference evidence="2" key="2">
    <citation type="submission" date="2020-09" db="EMBL/GenBank/DDBJ databases">
        <authorList>
            <person name="Sun Q."/>
            <person name="Zhou Y."/>
        </authorList>
    </citation>
    <scope>NUCLEOTIDE SEQUENCE</scope>
    <source>
        <strain evidence="2">CGMCC 1.15095</strain>
    </source>
</reference>
<sequence length="189" mass="20221">MADPTVTSGNETENARNHFSKAMEEARAGAQALGKEAQTLAEGYLGKLNETRSEWTSEARTRSTEARDKANAVATDAREKANAYAADAKTRATDFALEGKARTSQAIAGISKLIDENAGLIDEKVGAKYGDYARHASKSMQDVAAKLDEKSLDELSEDAKEFVRQSPGVAIGMAVAAGFLVGRMFKKSK</sequence>
<organism evidence="2 3">
    <name type="scientific">Novosphingobium endophyticum</name>
    <dbReference type="NCBI Taxonomy" id="1955250"/>
    <lineage>
        <taxon>Bacteria</taxon>
        <taxon>Pseudomonadati</taxon>
        <taxon>Pseudomonadota</taxon>
        <taxon>Alphaproteobacteria</taxon>
        <taxon>Sphingomonadales</taxon>
        <taxon>Sphingomonadaceae</taxon>
        <taxon>Novosphingobium</taxon>
    </lineage>
</organism>
<proteinExistence type="predicted"/>
<name>A0A916TSD7_9SPHN</name>
<gene>
    <name evidence="2" type="ORF">GCM10011494_16390</name>
</gene>
<dbReference type="RefSeq" id="WP_188770326.1">
    <property type="nucleotide sequence ID" value="NZ_BMHK01000008.1"/>
</dbReference>
<keyword evidence="3" id="KW-1185">Reference proteome</keyword>
<dbReference type="AlphaFoldDB" id="A0A916TSD7"/>
<evidence type="ECO:0000313" key="3">
    <source>
        <dbReference type="Proteomes" id="UP000608154"/>
    </source>
</evidence>
<accession>A0A916TSD7</accession>
<feature type="compositionally biased region" description="Polar residues" evidence="1">
    <location>
        <begin position="1"/>
        <end position="12"/>
    </location>
</feature>